<reference evidence="9" key="1">
    <citation type="submission" date="2022-10" db="EMBL/GenBank/DDBJ databases">
        <title>Determination and structural analysis of whole genome sequence of Sarocladium strictum F4-1.</title>
        <authorList>
            <person name="Hu L."/>
            <person name="Jiang Y."/>
        </authorList>
    </citation>
    <scope>NUCLEOTIDE SEQUENCE</scope>
    <source>
        <strain evidence="9">F4-1</strain>
    </source>
</reference>
<gene>
    <name evidence="9" type="ORF">NLU13_4960</name>
</gene>
<evidence type="ECO:0000256" key="2">
    <source>
        <dbReference type="ARBA" id="ARBA00010992"/>
    </source>
</evidence>
<feature type="domain" description="Major facilitator superfamily (MFS) profile" evidence="8">
    <location>
        <begin position="1"/>
        <end position="428"/>
    </location>
</feature>
<evidence type="ECO:0000256" key="6">
    <source>
        <dbReference type="SAM" id="MobiDB-lite"/>
    </source>
</evidence>
<evidence type="ECO:0000256" key="1">
    <source>
        <dbReference type="ARBA" id="ARBA00004141"/>
    </source>
</evidence>
<evidence type="ECO:0000313" key="9">
    <source>
        <dbReference type="EMBL" id="KAK0388717.1"/>
    </source>
</evidence>
<keyword evidence="5 7" id="KW-0472">Membrane</keyword>
<dbReference type="EMBL" id="JAPDFR010000003">
    <property type="protein sequence ID" value="KAK0388717.1"/>
    <property type="molecule type" value="Genomic_DNA"/>
</dbReference>
<dbReference type="InterPro" id="IPR050360">
    <property type="entry name" value="MFS_Sugar_Transporters"/>
</dbReference>
<dbReference type="InterPro" id="IPR005828">
    <property type="entry name" value="MFS_sugar_transport-like"/>
</dbReference>
<dbReference type="Gene3D" id="1.20.1250.20">
    <property type="entry name" value="MFS general substrate transporter like domains"/>
    <property type="match status" value="1"/>
</dbReference>
<sequence>MLFGFDTATFGGILANQGFINQFGEYNPETDAYAINPTRTALVSSLAFIGKFTGCLFAGELIEKLGHRKVFHLLSVISVVGVIGEKALIVEADLLKVEITAADAGAGTGRLPQFIVGRIIVYISIGLVEVNVTTYQAEIVPPAYRGLVVISLQLFLNMGALLATGVNKALSTTTDGVGWKTVTGIQFVFPVYSPRWLLSRDRENEAIANLQRLRPPVYHDACAGEIEAIRHALQADVHKAPWRRLFSREHVRRTIIVMVFYFFQQTTGQAFVSTYQTVFYRNHGYAAQAFTYPVITSGLIILAVVPAMYLVDRAGCGLWLSMLAGLGSITNKSAGVKSTIVASFMLYAFSYNMGGASIPYLLGGEIPNSSLREKTQSFGAAWNVLWAFITNFVLPYLIRDLGFGVGWIFGGSSLLAFLFTFFFLPETKGRALEEVDAIFAVPFNPFRPRQIVRSEVLEHIASQGSDRDTEAMDKKTVDHVDHRREL</sequence>
<keyword evidence="10" id="KW-1185">Reference proteome</keyword>
<feature type="transmembrane region" description="Helical" evidence="7">
    <location>
        <begin position="380"/>
        <end position="398"/>
    </location>
</feature>
<feature type="compositionally biased region" description="Basic and acidic residues" evidence="6">
    <location>
        <begin position="465"/>
        <end position="486"/>
    </location>
</feature>
<name>A0AA39GJW4_SARSR</name>
<feature type="region of interest" description="Disordered" evidence="6">
    <location>
        <begin position="462"/>
        <end position="486"/>
    </location>
</feature>
<evidence type="ECO:0000256" key="4">
    <source>
        <dbReference type="ARBA" id="ARBA00022989"/>
    </source>
</evidence>
<accession>A0AA39GJW4</accession>
<comment type="subcellular location">
    <subcellularLocation>
        <location evidence="1">Membrane</location>
        <topology evidence="1">Multi-pass membrane protein</topology>
    </subcellularLocation>
</comment>
<dbReference type="InterPro" id="IPR020846">
    <property type="entry name" value="MFS_dom"/>
</dbReference>
<comment type="similarity">
    <text evidence="2">Belongs to the major facilitator superfamily. Sugar transporter (TC 2.A.1.1) family.</text>
</comment>
<dbReference type="GO" id="GO:0016020">
    <property type="term" value="C:membrane"/>
    <property type="evidence" value="ECO:0007669"/>
    <property type="project" value="UniProtKB-SubCell"/>
</dbReference>
<protein>
    <recommendedName>
        <fullName evidence="8">Major facilitator superfamily (MFS) profile domain-containing protein</fullName>
    </recommendedName>
</protein>
<evidence type="ECO:0000256" key="7">
    <source>
        <dbReference type="SAM" id="Phobius"/>
    </source>
</evidence>
<keyword evidence="3 7" id="KW-0812">Transmembrane</keyword>
<evidence type="ECO:0000259" key="8">
    <source>
        <dbReference type="PROSITE" id="PS50850"/>
    </source>
</evidence>
<dbReference type="PROSITE" id="PS50850">
    <property type="entry name" value="MFS"/>
    <property type="match status" value="1"/>
</dbReference>
<dbReference type="SUPFAM" id="SSF103473">
    <property type="entry name" value="MFS general substrate transporter"/>
    <property type="match status" value="1"/>
</dbReference>
<feature type="transmembrane region" description="Helical" evidence="7">
    <location>
        <begin position="119"/>
        <end position="137"/>
    </location>
</feature>
<dbReference type="Pfam" id="PF00083">
    <property type="entry name" value="Sugar_tr"/>
    <property type="match status" value="1"/>
</dbReference>
<feature type="transmembrane region" description="Helical" evidence="7">
    <location>
        <begin position="143"/>
        <end position="163"/>
    </location>
</feature>
<dbReference type="InterPro" id="IPR036259">
    <property type="entry name" value="MFS_trans_sf"/>
</dbReference>
<comment type="caution">
    <text evidence="9">The sequence shown here is derived from an EMBL/GenBank/DDBJ whole genome shotgun (WGS) entry which is preliminary data.</text>
</comment>
<proteinExistence type="inferred from homology"/>
<feature type="transmembrane region" description="Helical" evidence="7">
    <location>
        <begin position="292"/>
        <end position="311"/>
    </location>
</feature>
<keyword evidence="4 7" id="KW-1133">Transmembrane helix</keyword>
<feature type="transmembrane region" description="Helical" evidence="7">
    <location>
        <begin position="254"/>
        <end position="272"/>
    </location>
</feature>
<organism evidence="9 10">
    <name type="scientific">Sarocladium strictum</name>
    <name type="common">Black bundle disease fungus</name>
    <name type="synonym">Acremonium strictum</name>
    <dbReference type="NCBI Taxonomy" id="5046"/>
    <lineage>
        <taxon>Eukaryota</taxon>
        <taxon>Fungi</taxon>
        <taxon>Dikarya</taxon>
        <taxon>Ascomycota</taxon>
        <taxon>Pezizomycotina</taxon>
        <taxon>Sordariomycetes</taxon>
        <taxon>Hypocreomycetidae</taxon>
        <taxon>Hypocreales</taxon>
        <taxon>Sarocladiaceae</taxon>
        <taxon>Sarocladium</taxon>
    </lineage>
</organism>
<evidence type="ECO:0000256" key="5">
    <source>
        <dbReference type="ARBA" id="ARBA00023136"/>
    </source>
</evidence>
<dbReference type="Proteomes" id="UP001175261">
    <property type="component" value="Unassembled WGS sequence"/>
</dbReference>
<evidence type="ECO:0000313" key="10">
    <source>
        <dbReference type="Proteomes" id="UP001175261"/>
    </source>
</evidence>
<dbReference type="GO" id="GO:0005351">
    <property type="term" value="F:carbohydrate:proton symporter activity"/>
    <property type="evidence" value="ECO:0007669"/>
    <property type="project" value="TreeGrafter"/>
</dbReference>
<dbReference type="PANTHER" id="PTHR48022:SF2">
    <property type="entry name" value="PLASTIDIC GLUCOSE TRANSPORTER 4"/>
    <property type="match status" value="1"/>
</dbReference>
<dbReference type="AlphaFoldDB" id="A0AA39GJW4"/>
<evidence type="ECO:0000256" key="3">
    <source>
        <dbReference type="ARBA" id="ARBA00022692"/>
    </source>
</evidence>
<feature type="transmembrane region" description="Helical" evidence="7">
    <location>
        <begin position="404"/>
        <end position="424"/>
    </location>
</feature>
<dbReference type="PANTHER" id="PTHR48022">
    <property type="entry name" value="PLASTIDIC GLUCOSE TRANSPORTER 4"/>
    <property type="match status" value="1"/>
</dbReference>